<reference evidence="9 10" key="1">
    <citation type="submission" date="2020-02" db="EMBL/GenBank/DDBJ databases">
        <authorList>
            <person name="Ferguson B K."/>
        </authorList>
    </citation>
    <scope>NUCLEOTIDE SEQUENCE [LARGE SCALE GENOMIC DNA]</scope>
</reference>
<keyword evidence="2" id="KW-0812">Transmembrane</keyword>
<protein>
    <recommendedName>
        <fullName evidence="8">Discoidin domain-containing protein</fullName>
    </recommendedName>
</protein>
<keyword evidence="6" id="KW-1015">Disulfide bond</keyword>
<dbReference type="OrthoDB" id="6071166at2759"/>
<dbReference type="EMBL" id="CADCXU010031444">
    <property type="protein sequence ID" value="CAB0017451.1"/>
    <property type="molecule type" value="Genomic_DNA"/>
</dbReference>
<dbReference type="Pfam" id="PF21114">
    <property type="entry name" value="DDR1-2_DS-like"/>
    <property type="match status" value="1"/>
</dbReference>
<keyword evidence="4" id="KW-1133">Transmembrane helix</keyword>
<evidence type="ECO:0000259" key="8">
    <source>
        <dbReference type="Pfam" id="PF21114"/>
    </source>
</evidence>
<organism evidence="9 10">
    <name type="scientific">Nesidiocoris tenuis</name>
    <dbReference type="NCBI Taxonomy" id="355587"/>
    <lineage>
        <taxon>Eukaryota</taxon>
        <taxon>Metazoa</taxon>
        <taxon>Ecdysozoa</taxon>
        <taxon>Arthropoda</taxon>
        <taxon>Hexapoda</taxon>
        <taxon>Insecta</taxon>
        <taxon>Pterygota</taxon>
        <taxon>Neoptera</taxon>
        <taxon>Paraneoptera</taxon>
        <taxon>Hemiptera</taxon>
        <taxon>Heteroptera</taxon>
        <taxon>Panheteroptera</taxon>
        <taxon>Cimicomorpha</taxon>
        <taxon>Miridae</taxon>
        <taxon>Dicyphina</taxon>
        <taxon>Nesidiocoris</taxon>
    </lineage>
</organism>
<evidence type="ECO:0000256" key="2">
    <source>
        <dbReference type="ARBA" id="ARBA00022692"/>
    </source>
</evidence>
<dbReference type="AlphaFoldDB" id="A0A6H5HJZ8"/>
<evidence type="ECO:0000256" key="5">
    <source>
        <dbReference type="ARBA" id="ARBA00023136"/>
    </source>
</evidence>
<feature type="domain" description="Discoidin" evidence="8">
    <location>
        <begin position="2"/>
        <end position="48"/>
    </location>
</feature>
<dbReference type="Proteomes" id="UP000479000">
    <property type="component" value="Unassembled WGS sequence"/>
</dbReference>
<feature type="non-terminal residue" evidence="9">
    <location>
        <position position="52"/>
    </location>
</feature>
<keyword evidence="7" id="KW-0325">Glycoprotein</keyword>
<sequence>MVNYTAPRGDSEMEDLSYDGFLDGGLMRGGLGQLVDGLYGSDDFLQEAREPS</sequence>
<evidence type="ECO:0000313" key="10">
    <source>
        <dbReference type="Proteomes" id="UP000479000"/>
    </source>
</evidence>
<dbReference type="Gene3D" id="2.60.120.1190">
    <property type="match status" value="1"/>
</dbReference>
<gene>
    <name evidence="9" type="ORF">NTEN_LOCUS21460</name>
</gene>
<evidence type="ECO:0000256" key="6">
    <source>
        <dbReference type="ARBA" id="ARBA00023157"/>
    </source>
</evidence>
<proteinExistence type="predicted"/>
<evidence type="ECO:0000256" key="1">
    <source>
        <dbReference type="ARBA" id="ARBA00004479"/>
    </source>
</evidence>
<accession>A0A6H5HJZ8</accession>
<comment type="subcellular location">
    <subcellularLocation>
        <location evidence="1">Membrane</location>
        <topology evidence="1">Single-pass type I membrane protein</topology>
    </subcellularLocation>
</comment>
<keyword evidence="10" id="KW-1185">Reference proteome</keyword>
<dbReference type="InterPro" id="IPR048525">
    <property type="entry name" value="DDR1-2_DS-like"/>
</dbReference>
<keyword evidence="5" id="KW-0472">Membrane</keyword>
<dbReference type="GO" id="GO:0016020">
    <property type="term" value="C:membrane"/>
    <property type="evidence" value="ECO:0007669"/>
    <property type="project" value="UniProtKB-SubCell"/>
</dbReference>
<evidence type="ECO:0000313" key="9">
    <source>
        <dbReference type="EMBL" id="CAB0017451.1"/>
    </source>
</evidence>
<evidence type="ECO:0000256" key="4">
    <source>
        <dbReference type="ARBA" id="ARBA00022989"/>
    </source>
</evidence>
<keyword evidence="3" id="KW-0732">Signal</keyword>
<evidence type="ECO:0000256" key="7">
    <source>
        <dbReference type="ARBA" id="ARBA00023180"/>
    </source>
</evidence>
<evidence type="ECO:0000256" key="3">
    <source>
        <dbReference type="ARBA" id="ARBA00022729"/>
    </source>
</evidence>
<name>A0A6H5HJZ8_9HEMI</name>